<comment type="caution">
    <text evidence="3">The sequence shown here is derived from an EMBL/GenBank/DDBJ whole genome shotgun (WGS) entry which is preliminary data.</text>
</comment>
<feature type="region of interest" description="Disordered" evidence="1">
    <location>
        <begin position="575"/>
        <end position="595"/>
    </location>
</feature>
<dbReference type="Proteomes" id="UP000054422">
    <property type="component" value="Unassembled WGS sequence"/>
</dbReference>
<feature type="transmembrane region" description="Helical" evidence="2">
    <location>
        <begin position="85"/>
        <end position="103"/>
    </location>
</feature>
<proteinExistence type="predicted"/>
<name>A0A0A2SUA1_9GAMM</name>
<accession>A0A0A2SUA1</accession>
<keyword evidence="2" id="KW-0812">Transmembrane</keyword>
<feature type="transmembrane region" description="Helical" evidence="2">
    <location>
        <begin position="224"/>
        <end position="243"/>
    </location>
</feature>
<feature type="transmembrane region" description="Helical" evidence="2">
    <location>
        <begin position="394"/>
        <end position="419"/>
    </location>
</feature>
<evidence type="ECO:0000256" key="1">
    <source>
        <dbReference type="SAM" id="MobiDB-lite"/>
    </source>
</evidence>
<feature type="transmembrane region" description="Helical" evidence="2">
    <location>
        <begin position="255"/>
        <end position="276"/>
    </location>
</feature>
<protein>
    <recommendedName>
        <fullName evidence="5">Transmembrane protein</fullName>
    </recommendedName>
</protein>
<dbReference type="STRING" id="1498499.EP47_02750"/>
<organism evidence="3 4">
    <name type="scientific">Legionella norrlandica</name>
    <dbReference type="NCBI Taxonomy" id="1498499"/>
    <lineage>
        <taxon>Bacteria</taxon>
        <taxon>Pseudomonadati</taxon>
        <taxon>Pseudomonadota</taxon>
        <taxon>Gammaproteobacteria</taxon>
        <taxon>Legionellales</taxon>
        <taxon>Legionellaceae</taxon>
        <taxon>Legionella</taxon>
    </lineage>
</organism>
<dbReference type="AlphaFoldDB" id="A0A0A2SUA1"/>
<sequence length="640" mass="71793">MSYVSDEQQAPEPSDLAFILAIAGRLDAQSRILAQKLDKDRLVYYVYSILDSLSSSYSMFKYFFDVLSPSKDSDSMHDFLNSPTGIITITAESVFLVAFSFLACRFENEKEDSYKKFIATAWPYFRDVMKGLKNAYKGWKSTVEAFGLISGVDAKFLIIPAGVALGVLAAANRFWIRSMLEERKQMMKANMELLIEIKKLMSLSHEERITYLKQIKYQALRTRGTAYCAVAAGGLLDGLYLYVGVLGLAVLSPPLLAAMAAICIFYTAACVITRLYEEYDFQLKLLITQTQCQLLLITRELETSYKKLLLLKEKSFKNQDDLEEIERLEKAVINLINQFDDKRSLLSRQSNRTYFTSALLGMKNGLYAYGALASVLFLVGSILVLTGISFPPALLVSCIITGLVLIVGFTLHAVITNYVHLKKQNKQDERPYDRILKLKKDINTELSPELLEAHEFHKSLNDGLSLDPSPQFFIQEWCEVFRSLFSGCGKGQKFVDFAGNSLQERGDDGYYHDTPVMHVLSIMSALLFGSTLALRAFARGLGRKPLGQIKLTEDTEELPVMVETEGGRIQKTQEITESIQPEKSRTDSPKRPGSLLSSFGIFENTPPKNYPPKPSIRHSISETTLDQLSSSQNNTILGLA</sequence>
<gene>
    <name evidence="3" type="ORF">EP47_02750</name>
</gene>
<dbReference type="OrthoDB" id="5634904at2"/>
<evidence type="ECO:0008006" key="5">
    <source>
        <dbReference type="Google" id="ProtNLM"/>
    </source>
</evidence>
<feature type="transmembrane region" description="Helical" evidence="2">
    <location>
        <begin position="366"/>
        <end position="388"/>
    </location>
</feature>
<keyword evidence="2" id="KW-0472">Membrane</keyword>
<keyword evidence="2" id="KW-1133">Transmembrane helix</keyword>
<evidence type="ECO:0000313" key="4">
    <source>
        <dbReference type="Proteomes" id="UP000054422"/>
    </source>
</evidence>
<dbReference type="RefSeq" id="WP_035890185.1">
    <property type="nucleotide sequence ID" value="NZ_JNCF01000030.1"/>
</dbReference>
<dbReference type="EMBL" id="JNCF01000030">
    <property type="protein sequence ID" value="KGP62989.1"/>
    <property type="molecule type" value="Genomic_DNA"/>
</dbReference>
<evidence type="ECO:0000313" key="3">
    <source>
        <dbReference type="EMBL" id="KGP62989.1"/>
    </source>
</evidence>
<feature type="transmembrane region" description="Helical" evidence="2">
    <location>
        <begin position="42"/>
        <end position="64"/>
    </location>
</feature>
<keyword evidence="4" id="KW-1185">Reference proteome</keyword>
<feature type="compositionally biased region" description="Basic and acidic residues" evidence="1">
    <location>
        <begin position="580"/>
        <end position="590"/>
    </location>
</feature>
<reference evidence="3 4" key="1">
    <citation type="submission" date="2014-05" db="EMBL/GenBank/DDBJ databases">
        <authorList>
            <person name="Rizzardi K."/>
            <person name="Winiecka-Krusnell J."/>
            <person name="Ramliden M."/>
            <person name="Alm E."/>
            <person name="Andersson S."/>
            <person name="Byfors S."/>
        </authorList>
    </citation>
    <scope>NUCLEOTIDE SEQUENCE [LARGE SCALE GENOMIC DNA]</scope>
    <source>
        <strain evidence="3 4">LEGN</strain>
    </source>
</reference>
<evidence type="ECO:0000256" key="2">
    <source>
        <dbReference type="SAM" id="Phobius"/>
    </source>
</evidence>